<evidence type="ECO:0000313" key="1">
    <source>
        <dbReference type="EMBL" id="RDB65241.1"/>
    </source>
</evidence>
<name>A0A369M0E6_9ACTN</name>
<comment type="caution">
    <text evidence="1">The sequence shown here is derived from an EMBL/GenBank/DDBJ whole genome shotgun (WGS) entry which is preliminary data.</text>
</comment>
<organism evidence="1 2">
    <name type="scientific">Gordonibacter pamelaeae</name>
    <dbReference type="NCBI Taxonomy" id="471189"/>
    <lineage>
        <taxon>Bacteria</taxon>
        <taxon>Bacillati</taxon>
        <taxon>Actinomycetota</taxon>
        <taxon>Coriobacteriia</taxon>
        <taxon>Eggerthellales</taxon>
        <taxon>Eggerthellaceae</taxon>
        <taxon>Gordonibacter</taxon>
    </lineage>
</organism>
<sequence length="62" mass="7130">MPPPAASTVIPYALTLYQRTEIGLRIDIANGMTYYTKRLREAIEGQEKARKLVEMDDFVIDR</sequence>
<dbReference type="EMBL" id="PPTS01000004">
    <property type="protein sequence ID" value="RDB65241.1"/>
    <property type="molecule type" value="Genomic_DNA"/>
</dbReference>
<accession>A0A369M0E6</accession>
<proteinExistence type="predicted"/>
<gene>
    <name evidence="1" type="ORF">C1877_07810</name>
</gene>
<keyword evidence="2" id="KW-1185">Reference proteome</keyword>
<evidence type="ECO:0000313" key="2">
    <source>
        <dbReference type="Proteomes" id="UP000254000"/>
    </source>
</evidence>
<dbReference type="AlphaFoldDB" id="A0A369M0E6"/>
<reference evidence="1 2" key="1">
    <citation type="journal article" date="2018" name="Elife">
        <title>Discovery and characterization of a prevalent human gut bacterial enzyme sufficient for the inactivation of a family of plant toxins.</title>
        <authorList>
            <person name="Koppel N."/>
            <person name="Bisanz J.E."/>
            <person name="Pandelia M.E."/>
            <person name="Turnbaugh P.J."/>
            <person name="Balskus E.P."/>
        </authorList>
    </citation>
    <scope>NUCLEOTIDE SEQUENCE [LARGE SCALE GENOMIC DNA]</scope>
    <source>
        <strain evidence="1 2">3C</strain>
    </source>
</reference>
<dbReference type="Proteomes" id="UP000254000">
    <property type="component" value="Unassembled WGS sequence"/>
</dbReference>
<protein>
    <submittedName>
        <fullName evidence="1">Uncharacterized protein</fullName>
    </submittedName>
</protein>